<organism evidence="2 3">
    <name type="scientific">Albula glossodonta</name>
    <name type="common">roundjaw bonefish</name>
    <dbReference type="NCBI Taxonomy" id="121402"/>
    <lineage>
        <taxon>Eukaryota</taxon>
        <taxon>Metazoa</taxon>
        <taxon>Chordata</taxon>
        <taxon>Craniata</taxon>
        <taxon>Vertebrata</taxon>
        <taxon>Euteleostomi</taxon>
        <taxon>Actinopterygii</taxon>
        <taxon>Neopterygii</taxon>
        <taxon>Teleostei</taxon>
        <taxon>Albuliformes</taxon>
        <taxon>Albulidae</taxon>
        <taxon>Albula</taxon>
    </lineage>
</organism>
<dbReference type="EMBL" id="JAFBMS010000027">
    <property type="protein sequence ID" value="KAG9342618.1"/>
    <property type="molecule type" value="Genomic_DNA"/>
</dbReference>
<name>A0A8T2NYW8_9TELE</name>
<evidence type="ECO:0000256" key="1">
    <source>
        <dbReference type="SAM" id="MobiDB-lite"/>
    </source>
</evidence>
<reference evidence="2" key="1">
    <citation type="thesis" date="2021" institute="BYU ScholarsArchive" country="Provo, UT, USA">
        <title>Applications of and Algorithms for Genome Assembly and Genomic Analyses with an Emphasis on Marine Teleosts.</title>
        <authorList>
            <person name="Pickett B.D."/>
        </authorList>
    </citation>
    <scope>NUCLEOTIDE SEQUENCE</scope>
    <source>
        <strain evidence="2">HI-2016</strain>
    </source>
</reference>
<keyword evidence="3" id="KW-1185">Reference proteome</keyword>
<sequence length="136" mass="14744">MGQDKSRLPLPVTPADAEILRLQDDDGQLPGCGHVPPLLSHVTEVHLVHGNLHVPDGVVLGEAVKVIHGHDQSLSSQFSVWHLVVDHGVHLDVGVRGSAHVHGRELSCLDDPNDELEEGGNGRGTRETLFQLHARR</sequence>
<evidence type="ECO:0000313" key="2">
    <source>
        <dbReference type="EMBL" id="KAG9342618.1"/>
    </source>
</evidence>
<comment type="caution">
    <text evidence="2">The sequence shown here is derived from an EMBL/GenBank/DDBJ whole genome shotgun (WGS) entry which is preliminary data.</text>
</comment>
<dbReference type="AlphaFoldDB" id="A0A8T2NYW8"/>
<feature type="region of interest" description="Disordered" evidence="1">
    <location>
        <begin position="112"/>
        <end position="136"/>
    </location>
</feature>
<gene>
    <name evidence="2" type="ORF">JZ751_016055</name>
</gene>
<protein>
    <submittedName>
        <fullName evidence="2">Uncharacterized protein</fullName>
    </submittedName>
</protein>
<evidence type="ECO:0000313" key="3">
    <source>
        <dbReference type="Proteomes" id="UP000824540"/>
    </source>
</evidence>
<dbReference type="Proteomes" id="UP000824540">
    <property type="component" value="Unassembled WGS sequence"/>
</dbReference>
<accession>A0A8T2NYW8</accession>
<proteinExistence type="predicted"/>